<evidence type="ECO:0000259" key="1">
    <source>
        <dbReference type="Pfam" id="PF13274"/>
    </source>
</evidence>
<sequence>MYNALTIAKWFVAWAEAEDADMSNLKLQKLLYYAQGHSLASTGQPLFSDTIQAWAHGPVVPSVYHEFKHWESGDVHLDDDDPFDFSDVDGEATDLLLRTWNTYGGYAAWRLRNMTHNESPWRETFDVGRRNATIPTEAMREHFASRTQRS</sequence>
<protein>
    <submittedName>
        <fullName evidence="2">DUF4065 domain-containing protein</fullName>
    </submittedName>
</protein>
<dbReference type="InterPro" id="IPR025272">
    <property type="entry name" value="SocA_Panacea"/>
</dbReference>
<accession>A0ABU2JHC1</accession>
<reference evidence="3" key="1">
    <citation type="submission" date="2023-07" db="EMBL/GenBank/DDBJ databases">
        <title>30 novel species of actinomycetes from the DSMZ collection.</title>
        <authorList>
            <person name="Nouioui I."/>
        </authorList>
    </citation>
    <scope>NUCLEOTIDE SEQUENCE [LARGE SCALE GENOMIC DNA]</scope>
    <source>
        <strain evidence="3">DSM 44399</strain>
    </source>
</reference>
<proteinExistence type="predicted"/>
<dbReference type="EMBL" id="JAVREH010000096">
    <property type="protein sequence ID" value="MDT0264380.1"/>
    <property type="molecule type" value="Genomic_DNA"/>
</dbReference>
<organism evidence="2 3">
    <name type="scientific">Jatrophihabitans lederbergiae</name>
    <dbReference type="NCBI Taxonomy" id="3075547"/>
    <lineage>
        <taxon>Bacteria</taxon>
        <taxon>Bacillati</taxon>
        <taxon>Actinomycetota</taxon>
        <taxon>Actinomycetes</taxon>
        <taxon>Jatrophihabitantales</taxon>
        <taxon>Jatrophihabitantaceae</taxon>
        <taxon>Jatrophihabitans</taxon>
    </lineage>
</organism>
<evidence type="ECO:0000313" key="3">
    <source>
        <dbReference type="Proteomes" id="UP001183176"/>
    </source>
</evidence>
<dbReference type="Pfam" id="PF13274">
    <property type="entry name" value="SocA_Panacea"/>
    <property type="match status" value="1"/>
</dbReference>
<dbReference type="Proteomes" id="UP001183176">
    <property type="component" value="Unassembled WGS sequence"/>
</dbReference>
<gene>
    <name evidence="2" type="ORF">RM423_23760</name>
</gene>
<name>A0ABU2JHC1_9ACTN</name>
<keyword evidence="3" id="KW-1185">Reference proteome</keyword>
<feature type="domain" description="Antitoxin SocA-like Panacea" evidence="1">
    <location>
        <begin position="27"/>
        <end position="121"/>
    </location>
</feature>
<evidence type="ECO:0000313" key="2">
    <source>
        <dbReference type="EMBL" id="MDT0264380.1"/>
    </source>
</evidence>
<comment type="caution">
    <text evidence="2">The sequence shown here is derived from an EMBL/GenBank/DDBJ whole genome shotgun (WGS) entry which is preliminary data.</text>
</comment>
<dbReference type="RefSeq" id="WP_311425518.1">
    <property type="nucleotide sequence ID" value="NZ_JAVREH010000096.1"/>
</dbReference>